<protein>
    <submittedName>
        <fullName evidence="2">Uncharacterized protein</fullName>
    </submittedName>
</protein>
<name>A0AAV9RPW8_9TELE</name>
<comment type="caution">
    <text evidence="2">The sequence shown here is derived from an EMBL/GenBank/DDBJ whole genome shotgun (WGS) entry which is preliminary data.</text>
</comment>
<dbReference type="EMBL" id="JAHHUM010001518">
    <property type="protein sequence ID" value="KAK5610914.1"/>
    <property type="molecule type" value="Genomic_DNA"/>
</dbReference>
<dbReference type="AlphaFoldDB" id="A0AAV9RPW8"/>
<accession>A0AAV9RPW8</accession>
<reference evidence="2 3" key="1">
    <citation type="submission" date="2021-06" db="EMBL/GenBank/DDBJ databases">
        <authorList>
            <person name="Palmer J.M."/>
        </authorList>
    </citation>
    <scope>NUCLEOTIDE SEQUENCE [LARGE SCALE GENOMIC DNA]</scope>
    <source>
        <strain evidence="2 3">MEX-2019</strain>
        <tissue evidence="2">Muscle</tissue>
    </source>
</reference>
<feature type="region of interest" description="Disordered" evidence="1">
    <location>
        <begin position="115"/>
        <end position="151"/>
    </location>
</feature>
<feature type="region of interest" description="Disordered" evidence="1">
    <location>
        <begin position="44"/>
        <end position="63"/>
    </location>
</feature>
<dbReference type="Proteomes" id="UP001311232">
    <property type="component" value="Unassembled WGS sequence"/>
</dbReference>
<sequence>MMACNSVYWMKALFSQGMEISASYARTQRDHLVSHANSVIQGLGDASAPAQATEGLGDASAPAHATEGLGRRLSGVSATPQLLLRPLRVSADASAGLGDASAPAHAIEGLGDASAPAHATEGLGDASAPAQATEGPADASAPAHVTEGTADASAPASGVKVFQGFSESLVLVLVPVSPDEGFEDEPPPDPVPEGFKEQLDLILASEPIDEGFEDEAPPIPVSGEFKEQLVLVPVSNGSPSVILLLYQLSPAAVLVKWIGYEKAMFGDVCEPTEETTPRRWMECKDGLGHFYSANAITKEAKISSILLNAHWAETR</sequence>
<organism evidence="2 3">
    <name type="scientific">Crenichthys baileyi</name>
    <name type="common">White River springfish</name>
    <dbReference type="NCBI Taxonomy" id="28760"/>
    <lineage>
        <taxon>Eukaryota</taxon>
        <taxon>Metazoa</taxon>
        <taxon>Chordata</taxon>
        <taxon>Craniata</taxon>
        <taxon>Vertebrata</taxon>
        <taxon>Euteleostomi</taxon>
        <taxon>Actinopterygii</taxon>
        <taxon>Neopterygii</taxon>
        <taxon>Teleostei</taxon>
        <taxon>Neoteleostei</taxon>
        <taxon>Acanthomorphata</taxon>
        <taxon>Ovalentaria</taxon>
        <taxon>Atherinomorphae</taxon>
        <taxon>Cyprinodontiformes</taxon>
        <taxon>Goodeidae</taxon>
        <taxon>Crenichthys</taxon>
    </lineage>
</organism>
<gene>
    <name evidence="2" type="ORF">CRENBAI_024687</name>
</gene>
<keyword evidence="3" id="KW-1185">Reference proteome</keyword>
<evidence type="ECO:0000313" key="2">
    <source>
        <dbReference type="EMBL" id="KAK5610914.1"/>
    </source>
</evidence>
<proteinExistence type="predicted"/>
<evidence type="ECO:0000256" key="1">
    <source>
        <dbReference type="SAM" id="MobiDB-lite"/>
    </source>
</evidence>
<evidence type="ECO:0000313" key="3">
    <source>
        <dbReference type="Proteomes" id="UP001311232"/>
    </source>
</evidence>